<feature type="region of interest" description="Disordered" evidence="1">
    <location>
        <begin position="189"/>
        <end position="223"/>
    </location>
</feature>
<dbReference type="EMBL" id="RSCE01000001">
    <property type="protein sequence ID" value="RSH88384.1"/>
    <property type="molecule type" value="Genomic_DNA"/>
</dbReference>
<dbReference type="InterPro" id="IPR009091">
    <property type="entry name" value="RCC1/BLIP-II"/>
</dbReference>
<dbReference type="SUPFAM" id="SSF81383">
    <property type="entry name" value="F-box domain"/>
    <property type="match status" value="1"/>
</dbReference>
<dbReference type="PANTHER" id="PTHR45982">
    <property type="entry name" value="REGULATOR OF CHROMOSOME CONDENSATION"/>
    <property type="match status" value="1"/>
</dbReference>
<dbReference type="AlphaFoldDB" id="A0A427YBJ4"/>
<comment type="caution">
    <text evidence="2">The sequence shown here is derived from an EMBL/GenBank/DDBJ whole genome shotgun (WGS) entry which is preliminary data.</text>
</comment>
<dbReference type="Pfam" id="PF13540">
    <property type="entry name" value="RCC1_2"/>
    <property type="match status" value="1"/>
</dbReference>
<evidence type="ECO:0000256" key="1">
    <source>
        <dbReference type="SAM" id="MobiDB-lite"/>
    </source>
</evidence>
<evidence type="ECO:0000313" key="2">
    <source>
        <dbReference type="EMBL" id="RSH88384.1"/>
    </source>
</evidence>
<dbReference type="Gene3D" id="2.130.10.30">
    <property type="entry name" value="Regulator of chromosome condensation 1/beta-lactamase-inhibitor protein II"/>
    <property type="match status" value="1"/>
</dbReference>
<dbReference type="InterPro" id="IPR036047">
    <property type="entry name" value="F-box-like_dom_sf"/>
</dbReference>
<protein>
    <recommendedName>
        <fullName evidence="4">F-box domain-containing protein</fullName>
    </recommendedName>
</protein>
<accession>A0A427YBJ4</accession>
<feature type="compositionally biased region" description="Polar residues" evidence="1">
    <location>
        <begin position="32"/>
        <end position="44"/>
    </location>
</feature>
<sequence>MSPSGSVSVMVTPPPPSLVEVTPGTIPHPSSPAETTSHAGSSEYHTPRASPPPAAKLSPSPLPTKMPKQPMGRALTFLRRSSMPNLHIKVPAVHLATFTHSLRNRYHAPRPPVYVPRNITDFPLEVFTHSLFYFLTPDEVVLFGWTCTYFHHVALDEPFWRARLLVDMPHAAELLRGWGMGTSTSVSRGLDSVDMASQSTADKSKGAMQEDTDGDTLRRPQPARRTTPLTYRHIYLGLLYPQVYTWGDYDTRFPIPRNTEFRAFGNEAALLRPARITDRFVRPENIQSIQSYNNRCITHNADGTIRFWGIASSRLPRRIEFPAVRSPLLPVHPGSGIQDTWWEPRVPVLIPSTSTVEKVAIGDMHAVVLTKAGELILWRTDSPERTSVLPGLIPRAKWSLWMSHEHNTGQSRNEWEEWWAQVLDKAGQVEETVTDDSDEETILRILGRQKIVDVALGANFVLVLRANGELPSFSSPLNTKVQARYEYFAVQRRGGWPLVGHFIFAGFSPIPEHAAWLTARPDVAIADFAFDNDHFVALSTHGEVYTWGHNTRGHLGRGQLWERYPPAGRVDFPPDCDGEDPVIIGICATGALALGDGRLPLFRAYREDIVNAPLQWEPPRTRKQGKFRRFLDTPARWRRYWRNFRFTHYYGF</sequence>
<dbReference type="PANTHER" id="PTHR45982:SF1">
    <property type="entry name" value="REGULATOR OF CHROMOSOME CONDENSATION"/>
    <property type="match status" value="1"/>
</dbReference>
<dbReference type="InterPro" id="IPR051553">
    <property type="entry name" value="Ran_GTPase-activating"/>
</dbReference>
<organism evidence="2 3">
    <name type="scientific">Apiotrichum porosum</name>
    <dbReference type="NCBI Taxonomy" id="105984"/>
    <lineage>
        <taxon>Eukaryota</taxon>
        <taxon>Fungi</taxon>
        <taxon>Dikarya</taxon>
        <taxon>Basidiomycota</taxon>
        <taxon>Agaricomycotina</taxon>
        <taxon>Tremellomycetes</taxon>
        <taxon>Trichosporonales</taxon>
        <taxon>Trichosporonaceae</taxon>
        <taxon>Apiotrichum</taxon>
    </lineage>
</organism>
<feature type="compositionally biased region" description="Pro residues" evidence="1">
    <location>
        <begin position="49"/>
        <end position="64"/>
    </location>
</feature>
<dbReference type="InterPro" id="IPR000408">
    <property type="entry name" value="Reg_chr_condens"/>
</dbReference>
<dbReference type="Proteomes" id="UP000279236">
    <property type="component" value="Unassembled WGS sequence"/>
</dbReference>
<feature type="region of interest" description="Disordered" evidence="1">
    <location>
        <begin position="1"/>
        <end position="69"/>
    </location>
</feature>
<proteinExistence type="predicted"/>
<dbReference type="OrthoDB" id="70707at2759"/>
<dbReference type="GeneID" id="39585467"/>
<evidence type="ECO:0000313" key="3">
    <source>
        <dbReference type="Proteomes" id="UP000279236"/>
    </source>
</evidence>
<gene>
    <name evidence="2" type="ORF">EHS24_000924</name>
</gene>
<name>A0A427YBJ4_9TREE</name>
<feature type="compositionally biased region" description="Low complexity" evidence="1">
    <location>
        <begin position="1"/>
        <end position="11"/>
    </location>
</feature>
<reference evidence="2 3" key="1">
    <citation type="submission" date="2018-11" db="EMBL/GenBank/DDBJ databases">
        <title>Genome sequence of Apiotrichum porosum DSM 27194.</title>
        <authorList>
            <person name="Aliyu H."/>
            <person name="Gorte O."/>
            <person name="Ochsenreither K."/>
        </authorList>
    </citation>
    <scope>NUCLEOTIDE SEQUENCE [LARGE SCALE GENOMIC DNA]</scope>
    <source>
        <strain evidence="2 3">DSM 27194</strain>
    </source>
</reference>
<dbReference type="STRING" id="105984.A0A427YBJ4"/>
<dbReference type="PRINTS" id="PR00633">
    <property type="entry name" value="RCCNDNSATION"/>
</dbReference>
<evidence type="ECO:0008006" key="4">
    <source>
        <dbReference type="Google" id="ProtNLM"/>
    </source>
</evidence>
<dbReference type="RefSeq" id="XP_028480592.1">
    <property type="nucleotide sequence ID" value="XM_028616735.1"/>
</dbReference>
<dbReference type="SUPFAM" id="SSF50985">
    <property type="entry name" value="RCC1/BLIP-II"/>
    <property type="match status" value="1"/>
</dbReference>
<keyword evidence="3" id="KW-1185">Reference proteome</keyword>